<dbReference type="NCBIfam" id="TIGR01777">
    <property type="entry name" value="yfcH"/>
    <property type="match status" value="1"/>
</dbReference>
<evidence type="ECO:0000259" key="3">
    <source>
        <dbReference type="Pfam" id="PF08338"/>
    </source>
</evidence>
<dbReference type="RefSeq" id="WP_166921082.1">
    <property type="nucleotide sequence ID" value="NZ_JAASRN010000009.1"/>
</dbReference>
<evidence type="ECO:0000313" key="4">
    <source>
        <dbReference type="EMBL" id="NIK74876.1"/>
    </source>
</evidence>
<dbReference type="Proteomes" id="UP000537126">
    <property type="component" value="Unassembled WGS sequence"/>
</dbReference>
<dbReference type="AlphaFoldDB" id="A0A846MTG4"/>
<feature type="domain" description="DUF1731" evidence="3">
    <location>
        <begin position="256"/>
        <end position="302"/>
    </location>
</feature>
<dbReference type="Pfam" id="PF01370">
    <property type="entry name" value="Epimerase"/>
    <property type="match status" value="1"/>
</dbReference>
<evidence type="ECO:0008006" key="6">
    <source>
        <dbReference type="Google" id="ProtNLM"/>
    </source>
</evidence>
<name>A0A846MTG4_9BACT</name>
<evidence type="ECO:0000259" key="2">
    <source>
        <dbReference type="Pfam" id="PF01370"/>
    </source>
</evidence>
<gene>
    <name evidence="4" type="ORF">FHS56_002410</name>
</gene>
<accession>A0A846MTG4</accession>
<feature type="domain" description="NAD-dependent epimerase/dehydratase" evidence="2">
    <location>
        <begin position="7"/>
        <end position="223"/>
    </location>
</feature>
<comment type="similarity">
    <text evidence="1">Belongs to the NAD(P)-dependent epimerase/dehydratase family. SDR39U1 subfamily.</text>
</comment>
<dbReference type="Pfam" id="PF08338">
    <property type="entry name" value="DUF1731"/>
    <property type="match status" value="1"/>
</dbReference>
<comment type="caution">
    <text evidence="4">The sequence shown here is derived from an EMBL/GenBank/DDBJ whole genome shotgun (WGS) entry which is preliminary data.</text>
</comment>
<dbReference type="PANTHER" id="PTHR11092:SF0">
    <property type="entry name" value="EPIMERASE FAMILY PROTEIN SDR39U1"/>
    <property type="match status" value="1"/>
</dbReference>
<dbReference type="InterPro" id="IPR010099">
    <property type="entry name" value="SDR39U1"/>
</dbReference>
<organism evidence="4 5">
    <name type="scientific">Thermonema lapsum</name>
    <dbReference type="NCBI Taxonomy" id="28195"/>
    <lineage>
        <taxon>Bacteria</taxon>
        <taxon>Pseudomonadati</taxon>
        <taxon>Bacteroidota</taxon>
        <taxon>Cytophagia</taxon>
        <taxon>Cytophagales</taxon>
        <taxon>Thermonemataceae</taxon>
        <taxon>Thermonema</taxon>
    </lineage>
</organism>
<dbReference type="InterPro" id="IPR001509">
    <property type="entry name" value="Epimerase_deHydtase"/>
</dbReference>
<evidence type="ECO:0000256" key="1">
    <source>
        <dbReference type="ARBA" id="ARBA00009353"/>
    </source>
</evidence>
<proteinExistence type="inferred from homology"/>
<dbReference type="SUPFAM" id="SSF51735">
    <property type="entry name" value="NAD(P)-binding Rossmann-fold domains"/>
    <property type="match status" value="1"/>
</dbReference>
<keyword evidence="5" id="KW-1185">Reference proteome</keyword>
<protein>
    <recommendedName>
        <fullName evidence="6">TIGR01777 family protein</fullName>
    </recommendedName>
</protein>
<dbReference type="PANTHER" id="PTHR11092">
    <property type="entry name" value="SUGAR NUCLEOTIDE EPIMERASE RELATED"/>
    <property type="match status" value="1"/>
</dbReference>
<dbReference type="InterPro" id="IPR013549">
    <property type="entry name" value="DUF1731"/>
</dbReference>
<dbReference type="InterPro" id="IPR036291">
    <property type="entry name" value="NAD(P)-bd_dom_sf"/>
</dbReference>
<dbReference type="EMBL" id="JAASRN010000009">
    <property type="protein sequence ID" value="NIK74876.1"/>
    <property type="molecule type" value="Genomic_DNA"/>
</dbReference>
<evidence type="ECO:0000313" key="5">
    <source>
        <dbReference type="Proteomes" id="UP000537126"/>
    </source>
</evidence>
<sequence>MNPKPQILITGGTGLVGSYLRRLIIEEQMPYRIAVLSQRPVTLPHAKTYLWNVEKEEIDPNAIKESDYIIHLAGAGIADKPWTAERKRVILESRTRSTALLYEALKSYPHRVKHFVSASAVGYYGFDTGDRLLHEDSPPGNDFLSQVVVAWEKEIFRIGELVPTAALRIGIVLSNEGGALPQLARPVRWFVGAPLGSGKQYLSWIHIRDLCRLFMYVLENSMEGVFNAVEGKPVTNAEMTRAIARVLGRPLWLPSVPAFVLKTLLGEMANVVLGGNRVSNEKLLQSGFEYEFTNLEEALRDLLK</sequence>
<dbReference type="Gene3D" id="3.40.50.720">
    <property type="entry name" value="NAD(P)-binding Rossmann-like Domain"/>
    <property type="match status" value="1"/>
</dbReference>
<reference evidence="4 5" key="1">
    <citation type="submission" date="2020-03" db="EMBL/GenBank/DDBJ databases">
        <title>Genomic Encyclopedia of Type Strains, Phase IV (KMG-IV): sequencing the most valuable type-strain genomes for metagenomic binning, comparative biology and taxonomic classification.</title>
        <authorList>
            <person name="Goeker M."/>
        </authorList>
    </citation>
    <scope>NUCLEOTIDE SEQUENCE [LARGE SCALE GENOMIC DNA]</scope>
    <source>
        <strain evidence="4 5">DSM 5718</strain>
    </source>
</reference>